<evidence type="ECO:0000259" key="1">
    <source>
        <dbReference type="PROSITE" id="PS50234"/>
    </source>
</evidence>
<dbReference type="SUPFAM" id="SSF53300">
    <property type="entry name" value="vWA-like"/>
    <property type="match status" value="1"/>
</dbReference>
<dbReference type="EMBL" id="JADEXG010000019">
    <property type="protein sequence ID" value="MBE9077656.1"/>
    <property type="molecule type" value="Genomic_DNA"/>
</dbReference>
<evidence type="ECO:0000313" key="2">
    <source>
        <dbReference type="EMBL" id="MBE9077656.1"/>
    </source>
</evidence>
<dbReference type="InterPro" id="IPR036465">
    <property type="entry name" value="vWFA_dom_sf"/>
</dbReference>
<dbReference type="SMART" id="SM00327">
    <property type="entry name" value="VWA"/>
    <property type="match status" value="1"/>
</dbReference>
<gene>
    <name evidence="2" type="ORF">IQ241_10160</name>
</gene>
<reference evidence="2" key="1">
    <citation type="submission" date="2020-10" db="EMBL/GenBank/DDBJ databases">
        <authorList>
            <person name="Castelo-Branco R."/>
            <person name="Eusebio N."/>
            <person name="Adriana R."/>
            <person name="Vieira A."/>
            <person name="Brugerolle De Fraissinette N."/>
            <person name="Rezende De Castro R."/>
            <person name="Schneider M.P."/>
            <person name="Vasconcelos V."/>
            <person name="Leao P.N."/>
        </authorList>
    </citation>
    <scope>NUCLEOTIDE SEQUENCE</scope>
    <source>
        <strain evidence="2">LEGE 07310</strain>
    </source>
</reference>
<dbReference type="PANTHER" id="PTHR10579:SF43">
    <property type="entry name" value="ZINC FINGER (C3HC4-TYPE RING FINGER) FAMILY PROTEIN"/>
    <property type="match status" value="1"/>
</dbReference>
<feature type="domain" description="VWFA" evidence="1">
    <location>
        <begin position="43"/>
        <end position="215"/>
    </location>
</feature>
<dbReference type="RefSeq" id="WP_193906650.1">
    <property type="nucleotide sequence ID" value="NZ_JADEXG010000019.1"/>
</dbReference>
<dbReference type="Proteomes" id="UP000636505">
    <property type="component" value="Unassembled WGS sequence"/>
</dbReference>
<keyword evidence="3" id="KW-1185">Reference proteome</keyword>
<protein>
    <submittedName>
        <fullName evidence="2">VWA domain-containing protein</fullName>
    </submittedName>
</protein>
<name>A0A8J7AP33_9CYAN</name>
<accession>A0A8J7AP33</accession>
<dbReference type="PROSITE" id="PS50234">
    <property type="entry name" value="VWFA"/>
    <property type="match status" value="1"/>
</dbReference>
<dbReference type="PANTHER" id="PTHR10579">
    <property type="entry name" value="CALCIUM-ACTIVATED CHLORIDE CHANNEL REGULATOR"/>
    <property type="match status" value="1"/>
</dbReference>
<organism evidence="2 3">
    <name type="scientific">Vasconcelosia minhoensis LEGE 07310</name>
    <dbReference type="NCBI Taxonomy" id="915328"/>
    <lineage>
        <taxon>Bacteria</taxon>
        <taxon>Bacillati</taxon>
        <taxon>Cyanobacteriota</taxon>
        <taxon>Cyanophyceae</taxon>
        <taxon>Nodosilineales</taxon>
        <taxon>Cymatolegaceae</taxon>
        <taxon>Vasconcelosia</taxon>
        <taxon>Vasconcelosia minhoensis</taxon>
    </lineage>
</organism>
<dbReference type="Gene3D" id="3.40.50.410">
    <property type="entry name" value="von Willebrand factor, type A domain"/>
    <property type="match status" value="1"/>
</dbReference>
<dbReference type="InterPro" id="IPR051266">
    <property type="entry name" value="CLCR"/>
</dbReference>
<dbReference type="Pfam" id="PF00092">
    <property type="entry name" value="VWA"/>
    <property type="match status" value="1"/>
</dbReference>
<dbReference type="InterPro" id="IPR002035">
    <property type="entry name" value="VWF_A"/>
</dbReference>
<proteinExistence type="predicted"/>
<evidence type="ECO:0000313" key="3">
    <source>
        <dbReference type="Proteomes" id="UP000636505"/>
    </source>
</evidence>
<sequence length="411" mass="44344">MNVGLEWALSDSHIPSGQASSQRQLAVSVSALPAADSHRAPLNLCLVLDRSGSMGGSPLQTVKQAARQVIDRLSPRDRISIISFDHRAEVLVENQPVQDPAAIGQQLDKLRAGGGTAIDVGLKAGITEVAKGKQDAVSQIFLLTDGENEHGDNDRCLRLAQVATEYGLTLSSLGFGDHWNQDVLEQIADAGGGSLSYIQQPEAAIATFSQLFTRAQSVGLTNAYLTLSLLPGVRLAELKPVAQVLPETVELAAILEANQATVRLGDLMAKPRVVLVNFYIDQQPPGQQMILQLQVQYDDPTQGATGLQSDLAFVQVLAQEYYQPTVNPEVQAHIFALAKYRQTQIAEFRLQAGDRQGALTLLQSAAQTALQMGDQNAATVLQENVTRLQAGDELSARDRKKTRIVSKTQLQ</sequence>
<dbReference type="AlphaFoldDB" id="A0A8J7AP33"/>
<comment type="caution">
    <text evidence="2">The sequence shown here is derived from an EMBL/GenBank/DDBJ whole genome shotgun (WGS) entry which is preliminary data.</text>
</comment>